<evidence type="ECO:0000313" key="2">
    <source>
        <dbReference type="Proteomes" id="UP001604282"/>
    </source>
</evidence>
<gene>
    <name evidence="1" type="ORF">ACGFYS_28375</name>
</gene>
<proteinExistence type="predicted"/>
<dbReference type="EMBL" id="JBICZW010000023">
    <property type="protein sequence ID" value="MFG3192852.1"/>
    <property type="molecule type" value="Genomic_DNA"/>
</dbReference>
<name>A0ABW7BZF0_9ACTN</name>
<dbReference type="Proteomes" id="UP001604282">
    <property type="component" value="Unassembled WGS sequence"/>
</dbReference>
<organism evidence="1 2">
    <name type="scientific">Streptomyces omiyaensis</name>
    <dbReference type="NCBI Taxonomy" id="68247"/>
    <lineage>
        <taxon>Bacteria</taxon>
        <taxon>Bacillati</taxon>
        <taxon>Actinomycetota</taxon>
        <taxon>Actinomycetes</taxon>
        <taxon>Kitasatosporales</taxon>
        <taxon>Streptomycetaceae</taxon>
        <taxon>Streptomyces</taxon>
    </lineage>
</organism>
<accession>A0ABW7BZF0</accession>
<evidence type="ECO:0000313" key="1">
    <source>
        <dbReference type="EMBL" id="MFG3192852.1"/>
    </source>
</evidence>
<reference evidence="1 2" key="1">
    <citation type="submission" date="2024-10" db="EMBL/GenBank/DDBJ databases">
        <title>The Natural Products Discovery Center: Release of the First 8490 Sequenced Strains for Exploring Actinobacteria Biosynthetic Diversity.</title>
        <authorList>
            <person name="Kalkreuter E."/>
            <person name="Kautsar S.A."/>
            <person name="Yang D."/>
            <person name="Bader C.D."/>
            <person name="Teijaro C.N."/>
            <person name="Fluegel L."/>
            <person name="Davis C.M."/>
            <person name="Simpson J.R."/>
            <person name="Lauterbach L."/>
            <person name="Steele A.D."/>
            <person name="Gui C."/>
            <person name="Meng S."/>
            <person name="Li G."/>
            <person name="Viehrig K."/>
            <person name="Ye F."/>
            <person name="Su P."/>
            <person name="Kiefer A.F."/>
            <person name="Nichols A."/>
            <person name="Cepeda A.J."/>
            <person name="Yan W."/>
            <person name="Fan B."/>
            <person name="Jiang Y."/>
            <person name="Adhikari A."/>
            <person name="Zheng C.-J."/>
            <person name="Schuster L."/>
            <person name="Cowan T.M."/>
            <person name="Smanski M.J."/>
            <person name="Chevrette M.G."/>
            <person name="De Carvalho L.P.S."/>
            <person name="Shen B."/>
        </authorList>
    </citation>
    <scope>NUCLEOTIDE SEQUENCE [LARGE SCALE GENOMIC DNA]</scope>
    <source>
        <strain evidence="1 2">NPDC048229</strain>
    </source>
</reference>
<dbReference type="RefSeq" id="WP_392014493.1">
    <property type="nucleotide sequence ID" value="NZ_JBIBSS010000021.1"/>
</dbReference>
<protein>
    <recommendedName>
        <fullName evidence="3">ABM domain-containing protein</fullName>
    </recommendedName>
</protein>
<evidence type="ECO:0008006" key="3">
    <source>
        <dbReference type="Google" id="ProtNLM"/>
    </source>
</evidence>
<keyword evidence="2" id="KW-1185">Reference proteome</keyword>
<comment type="caution">
    <text evidence="1">The sequence shown here is derived from an EMBL/GenBank/DDBJ whole genome shotgun (WGS) entry which is preliminary data.</text>
</comment>
<sequence length="95" mass="10330">MAILVHAVLDGVGTDQYDALNAELQTTPEIFDGCLAHACVGTDDGLEIFDLWASEEQMNAFVEKMMPVAAGLGWQDRSRPRVLAVHHHWVPGADG</sequence>